<accession>A0AAV3Q152</accession>
<comment type="caution">
    <text evidence="1">The sequence shown here is derived from an EMBL/GenBank/DDBJ whole genome shotgun (WGS) entry which is preliminary data.</text>
</comment>
<keyword evidence="2" id="KW-1185">Reference proteome</keyword>
<organism evidence="1 2">
    <name type="scientific">Lithospermum erythrorhizon</name>
    <name type="common">Purple gromwell</name>
    <name type="synonym">Lithospermum officinale var. erythrorhizon</name>
    <dbReference type="NCBI Taxonomy" id="34254"/>
    <lineage>
        <taxon>Eukaryota</taxon>
        <taxon>Viridiplantae</taxon>
        <taxon>Streptophyta</taxon>
        <taxon>Embryophyta</taxon>
        <taxon>Tracheophyta</taxon>
        <taxon>Spermatophyta</taxon>
        <taxon>Magnoliopsida</taxon>
        <taxon>eudicotyledons</taxon>
        <taxon>Gunneridae</taxon>
        <taxon>Pentapetalae</taxon>
        <taxon>asterids</taxon>
        <taxon>lamiids</taxon>
        <taxon>Boraginales</taxon>
        <taxon>Boraginaceae</taxon>
        <taxon>Boraginoideae</taxon>
        <taxon>Lithospermeae</taxon>
        <taxon>Lithospermum</taxon>
    </lineage>
</organism>
<gene>
    <name evidence="1" type="ORF">LIER_14541</name>
</gene>
<evidence type="ECO:0000313" key="2">
    <source>
        <dbReference type="Proteomes" id="UP001454036"/>
    </source>
</evidence>
<evidence type="ECO:0000313" key="1">
    <source>
        <dbReference type="EMBL" id="GAA0157230.1"/>
    </source>
</evidence>
<dbReference type="AlphaFoldDB" id="A0AAV3Q152"/>
<dbReference type="Proteomes" id="UP001454036">
    <property type="component" value="Unassembled WGS sequence"/>
</dbReference>
<protein>
    <submittedName>
        <fullName evidence="1">Uncharacterized protein</fullName>
    </submittedName>
</protein>
<name>A0AAV3Q152_LITER</name>
<sequence length="91" mass="10256">MQTREAARLLTPPPLGFENAKVDLLMDVHNLMWDEAIVKELFFPFEAELILAMPFPDSRYAISRMESLMCGVHITSSVHWKGGQASTHLVA</sequence>
<reference evidence="1 2" key="1">
    <citation type="submission" date="2024-01" db="EMBL/GenBank/DDBJ databases">
        <title>The complete chloroplast genome sequence of Lithospermum erythrorhizon: insights into the phylogenetic relationship among Boraginaceae species and the maternal lineages of purple gromwells.</title>
        <authorList>
            <person name="Okada T."/>
            <person name="Watanabe K."/>
        </authorList>
    </citation>
    <scope>NUCLEOTIDE SEQUENCE [LARGE SCALE GENOMIC DNA]</scope>
</reference>
<dbReference type="EMBL" id="BAABME010003059">
    <property type="protein sequence ID" value="GAA0157230.1"/>
    <property type="molecule type" value="Genomic_DNA"/>
</dbReference>
<proteinExistence type="predicted"/>